<comment type="caution">
    <text evidence="3">The sequence shown here is derived from an EMBL/GenBank/DDBJ whole genome shotgun (WGS) entry which is preliminary data.</text>
</comment>
<dbReference type="Proteomes" id="UP000245962">
    <property type="component" value="Unassembled WGS sequence"/>
</dbReference>
<keyword evidence="1 3" id="KW-0808">Transferase</keyword>
<dbReference type="PANTHER" id="PTHR13947:SF37">
    <property type="entry name" value="LD18367P"/>
    <property type="match status" value="1"/>
</dbReference>
<dbReference type="PANTHER" id="PTHR13947">
    <property type="entry name" value="GNAT FAMILY N-ACETYLTRANSFERASE"/>
    <property type="match status" value="1"/>
</dbReference>
<dbReference type="PROSITE" id="PS51186">
    <property type="entry name" value="GNAT"/>
    <property type="match status" value="1"/>
</dbReference>
<dbReference type="EMBL" id="QEHR01000002">
    <property type="protein sequence ID" value="PVW16584.1"/>
    <property type="molecule type" value="Genomic_DNA"/>
</dbReference>
<reference evidence="3 4" key="1">
    <citation type="submission" date="2018-04" db="EMBL/GenBank/DDBJ databases">
        <title>Marixanthomonas spongiae HN-E44 sp. nov., isolated from a marine sponge.</title>
        <authorList>
            <person name="Luo L."/>
            <person name="Zhuang L."/>
        </authorList>
    </citation>
    <scope>NUCLEOTIDE SEQUENCE [LARGE SCALE GENOMIC DNA]</scope>
    <source>
        <strain evidence="3 4">HN-E44</strain>
    </source>
</reference>
<dbReference type="Gene3D" id="3.40.630.30">
    <property type="match status" value="1"/>
</dbReference>
<evidence type="ECO:0000256" key="1">
    <source>
        <dbReference type="ARBA" id="ARBA00022679"/>
    </source>
</evidence>
<dbReference type="GO" id="GO:0008080">
    <property type="term" value="F:N-acetyltransferase activity"/>
    <property type="evidence" value="ECO:0007669"/>
    <property type="project" value="InterPro"/>
</dbReference>
<protein>
    <submittedName>
        <fullName evidence="3">GNAT family N-acetyltransferase</fullName>
    </submittedName>
</protein>
<dbReference type="InterPro" id="IPR016181">
    <property type="entry name" value="Acyl_CoA_acyltransferase"/>
</dbReference>
<evidence type="ECO:0000313" key="4">
    <source>
        <dbReference type="Proteomes" id="UP000245962"/>
    </source>
</evidence>
<feature type="domain" description="N-acetyltransferase" evidence="2">
    <location>
        <begin position="4"/>
        <end position="163"/>
    </location>
</feature>
<proteinExistence type="predicted"/>
<accession>A0A2U0I689</accession>
<name>A0A2U0I689_9FLAO</name>
<dbReference type="OrthoDB" id="5419426at2"/>
<gene>
    <name evidence="3" type="ORF">DDV96_04540</name>
</gene>
<dbReference type="InterPro" id="IPR050769">
    <property type="entry name" value="NAT_camello-type"/>
</dbReference>
<evidence type="ECO:0000259" key="2">
    <source>
        <dbReference type="PROSITE" id="PS51186"/>
    </source>
</evidence>
<organism evidence="3 4">
    <name type="scientific">Marixanthomonas spongiae</name>
    <dbReference type="NCBI Taxonomy" id="2174845"/>
    <lineage>
        <taxon>Bacteria</taxon>
        <taxon>Pseudomonadati</taxon>
        <taxon>Bacteroidota</taxon>
        <taxon>Flavobacteriia</taxon>
        <taxon>Flavobacteriales</taxon>
        <taxon>Flavobacteriaceae</taxon>
        <taxon>Marixanthomonas</taxon>
    </lineage>
</organism>
<keyword evidence="4" id="KW-1185">Reference proteome</keyword>
<dbReference type="SUPFAM" id="SSF55729">
    <property type="entry name" value="Acyl-CoA N-acyltransferases (Nat)"/>
    <property type="match status" value="1"/>
</dbReference>
<dbReference type="Pfam" id="PF00583">
    <property type="entry name" value="Acetyltransf_1"/>
    <property type="match status" value="1"/>
</dbReference>
<sequence>MNTPMIRLIEKKDNPQIAKVIRSVFEDMDIPKIGTAYEDKALDCMYETYDTETSCYFVVTENNTVVGGAGIAKLDNYEGTERICELQKMYFLPEARGKGIGRTLIKMCLVKAREFNFEKCYIETMPNMTAAQKLYKSVGFKLLDGPLGNTGHHSCPVHLLMTL</sequence>
<dbReference type="InterPro" id="IPR000182">
    <property type="entry name" value="GNAT_dom"/>
</dbReference>
<dbReference type="CDD" id="cd04301">
    <property type="entry name" value="NAT_SF"/>
    <property type="match status" value="1"/>
</dbReference>
<dbReference type="AlphaFoldDB" id="A0A2U0I689"/>
<evidence type="ECO:0000313" key="3">
    <source>
        <dbReference type="EMBL" id="PVW16584.1"/>
    </source>
</evidence>
<dbReference type="RefSeq" id="WP_116693536.1">
    <property type="nucleotide sequence ID" value="NZ_QEHR01000002.1"/>
</dbReference>